<reference evidence="2 3" key="1">
    <citation type="submission" date="2018-09" db="EMBL/GenBank/DDBJ databases">
        <title>Genome sequencing of strain 1JSPR-7.</title>
        <authorList>
            <person name="Heo J."/>
            <person name="Kim S.-J."/>
            <person name="Kwon S.-W."/>
        </authorList>
    </citation>
    <scope>NUCLEOTIDE SEQUENCE [LARGE SCALE GENOMIC DNA]</scope>
    <source>
        <strain evidence="2 3">1JSPR-7</strain>
    </source>
</reference>
<dbReference type="OrthoDB" id="2233152at2"/>
<dbReference type="RefSeq" id="WP_120772399.1">
    <property type="nucleotide sequence ID" value="NZ_CP032627.1"/>
</dbReference>
<evidence type="ECO:0000313" key="2">
    <source>
        <dbReference type="EMBL" id="AYG01016.1"/>
    </source>
</evidence>
<keyword evidence="1" id="KW-1133">Transmembrane helix</keyword>
<keyword evidence="1" id="KW-0472">Membrane</keyword>
<feature type="transmembrane region" description="Helical" evidence="1">
    <location>
        <begin position="118"/>
        <end position="143"/>
    </location>
</feature>
<feature type="transmembrane region" description="Helical" evidence="1">
    <location>
        <begin position="191"/>
        <end position="211"/>
    </location>
</feature>
<dbReference type="Proteomes" id="UP000269374">
    <property type="component" value="Chromosome"/>
</dbReference>
<sequence>MENNLVPYLTKNPTVSLYSSSKPLFGFSVMHNQFNNYSSIPNPLIIVYSAKTFEKGDAKQVAINTSSYLSNGQILTTNREMVNQVFEKYHLQNDQGSFFNGYQVVSTNLATQINKRNLLFGVNILCLLSSLLLISLLNSIYLYQNRKTFLLQRLSGKSWLDIHMVYLAVVMMLTVGVSIIARLWLHVPNEALIVPVIYLLLVCVLFALQVYREREANVLYLKGL</sequence>
<protein>
    <submittedName>
        <fullName evidence="2">DUF1430 domain-containing protein</fullName>
    </submittedName>
</protein>
<accession>A0A387BIS9</accession>
<dbReference type="EMBL" id="CP032627">
    <property type="protein sequence ID" value="AYG01016.1"/>
    <property type="molecule type" value="Genomic_DNA"/>
</dbReference>
<dbReference type="KEGG" id="lact:D7I46_07915"/>
<evidence type="ECO:0000256" key="1">
    <source>
        <dbReference type="SAM" id="Phobius"/>
    </source>
</evidence>
<evidence type="ECO:0000313" key="3">
    <source>
        <dbReference type="Proteomes" id="UP000269374"/>
    </source>
</evidence>
<organism evidence="2 3">
    <name type="scientific">Lactococcus allomyrinae</name>
    <dbReference type="NCBI Taxonomy" id="2419773"/>
    <lineage>
        <taxon>Bacteria</taxon>
        <taxon>Bacillati</taxon>
        <taxon>Bacillota</taxon>
        <taxon>Bacilli</taxon>
        <taxon>Lactobacillales</taxon>
        <taxon>Streptococcaceae</taxon>
        <taxon>Lactococcus</taxon>
    </lineage>
</organism>
<keyword evidence="3" id="KW-1185">Reference proteome</keyword>
<gene>
    <name evidence="2" type="ORF">D7I46_07915</name>
</gene>
<dbReference type="InterPro" id="IPR006541">
    <property type="entry name" value="Bacteriocin_ass"/>
</dbReference>
<keyword evidence="1" id="KW-0812">Transmembrane</keyword>
<proteinExistence type="predicted"/>
<name>A0A387BIS9_9LACT</name>
<dbReference type="Pfam" id="PF07242">
    <property type="entry name" value="DUF1430"/>
    <property type="match status" value="1"/>
</dbReference>
<feature type="transmembrane region" description="Helical" evidence="1">
    <location>
        <begin position="164"/>
        <end position="185"/>
    </location>
</feature>
<dbReference type="AlphaFoldDB" id="A0A387BIS9"/>